<reference evidence="2" key="3">
    <citation type="submission" date="2025-08" db="UniProtKB">
        <authorList>
            <consortium name="Ensembl"/>
        </authorList>
    </citation>
    <scope>IDENTIFICATION</scope>
    <source>
        <strain evidence="2">JP 163 A</strain>
    </source>
</reference>
<dbReference type="Gene3D" id="1.10.533.10">
    <property type="entry name" value="Death Domain, Fas"/>
    <property type="match status" value="1"/>
</dbReference>
<sequence length="73" mass="8133">MLKLRDGTDKARDTIDAVINKGQRACRLMIKRLHHRDPTLSNQLGLSSDSSGPGETHSSLKLLLQPLLFLIQL</sequence>
<dbReference type="InParanoid" id="A0A3B5PX89"/>
<proteinExistence type="predicted"/>
<evidence type="ECO:0000313" key="3">
    <source>
        <dbReference type="Proteomes" id="UP000002852"/>
    </source>
</evidence>
<dbReference type="STRING" id="8083.ENSXMAP00000022296"/>
<accession>A0A3B5PX89</accession>
<reference evidence="3" key="1">
    <citation type="submission" date="2012-01" db="EMBL/GenBank/DDBJ databases">
        <authorList>
            <person name="Walter R."/>
            <person name="Schartl M."/>
            <person name="Warren W."/>
        </authorList>
    </citation>
    <scope>NUCLEOTIDE SEQUENCE [LARGE SCALE GENOMIC DNA]</scope>
    <source>
        <strain evidence="3">JP 163 A</strain>
    </source>
</reference>
<protein>
    <recommendedName>
        <fullName evidence="4">CARD domain-containing protein</fullName>
    </recommendedName>
</protein>
<organism evidence="2 3">
    <name type="scientific">Xiphophorus maculatus</name>
    <name type="common">Southern platyfish</name>
    <name type="synonym">Platypoecilus maculatus</name>
    <dbReference type="NCBI Taxonomy" id="8083"/>
    <lineage>
        <taxon>Eukaryota</taxon>
        <taxon>Metazoa</taxon>
        <taxon>Chordata</taxon>
        <taxon>Craniata</taxon>
        <taxon>Vertebrata</taxon>
        <taxon>Euteleostomi</taxon>
        <taxon>Actinopterygii</taxon>
        <taxon>Neopterygii</taxon>
        <taxon>Teleostei</taxon>
        <taxon>Neoteleostei</taxon>
        <taxon>Acanthomorphata</taxon>
        <taxon>Ovalentaria</taxon>
        <taxon>Atherinomorphae</taxon>
        <taxon>Cyprinodontiformes</taxon>
        <taxon>Poeciliidae</taxon>
        <taxon>Poeciliinae</taxon>
        <taxon>Xiphophorus</taxon>
    </lineage>
</organism>
<dbReference type="InterPro" id="IPR011029">
    <property type="entry name" value="DEATH-like_dom_sf"/>
</dbReference>
<dbReference type="AlphaFoldDB" id="A0A3B5PX89"/>
<dbReference type="GeneTree" id="ENSGT00940000176940"/>
<dbReference type="Ensembl" id="ENSXMAT00000032355.1">
    <property type="protein sequence ID" value="ENSXMAP00000022296.1"/>
    <property type="gene ID" value="ENSXMAG00000029760.1"/>
</dbReference>
<evidence type="ECO:0000256" key="1">
    <source>
        <dbReference type="SAM" id="MobiDB-lite"/>
    </source>
</evidence>
<evidence type="ECO:0000313" key="2">
    <source>
        <dbReference type="Ensembl" id="ENSXMAP00000022296.1"/>
    </source>
</evidence>
<feature type="region of interest" description="Disordered" evidence="1">
    <location>
        <begin position="39"/>
        <end position="58"/>
    </location>
</feature>
<evidence type="ECO:0008006" key="4">
    <source>
        <dbReference type="Google" id="ProtNLM"/>
    </source>
</evidence>
<reference evidence="3" key="2">
    <citation type="journal article" date="2013" name="Nat. Genet.">
        <title>The genome of the platyfish, Xiphophorus maculatus, provides insights into evolutionary adaptation and several complex traits.</title>
        <authorList>
            <person name="Schartl M."/>
            <person name="Walter R.B."/>
            <person name="Shen Y."/>
            <person name="Garcia T."/>
            <person name="Catchen J."/>
            <person name="Amores A."/>
            <person name="Braasch I."/>
            <person name="Chalopin D."/>
            <person name="Volff J.N."/>
            <person name="Lesch K.P."/>
            <person name="Bisazza A."/>
            <person name="Minx P."/>
            <person name="Hillier L."/>
            <person name="Wilson R.K."/>
            <person name="Fuerstenberg S."/>
            <person name="Boore J."/>
            <person name="Searle S."/>
            <person name="Postlethwait J.H."/>
            <person name="Warren W.C."/>
        </authorList>
    </citation>
    <scope>NUCLEOTIDE SEQUENCE [LARGE SCALE GENOMIC DNA]</scope>
    <source>
        <strain evidence="3">JP 163 A</strain>
    </source>
</reference>
<name>A0A3B5PX89_XIPMA</name>
<dbReference type="Proteomes" id="UP000002852">
    <property type="component" value="Unassembled WGS sequence"/>
</dbReference>
<reference evidence="2" key="4">
    <citation type="submission" date="2025-09" db="UniProtKB">
        <authorList>
            <consortium name="Ensembl"/>
        </authorList>
    </citation>
    <scope>IDENTIFICATION</scope>
    <source>
        <strain evidence="2">JP 163 A</strain>
    </source>
</reference>
<keyword evidence="3" id="KW-1185">Reference proteome</keyword>
<dbReference type="SUPFAM" id="SSF47986">
    <property type="entry name" value="DEATH domain"/>
    <property type="match status" value="1"/>
</dbReference>